<dbReference type="Proteomes" id="UP000048948">
    <property type="component" value="Unassembled WGS sequence"/>
</dbReference>
<name>A0A0E9AS23_MYCTX</name>
<dbReference type="SUPFAM" id="SSF53041">
    <property type="entry name" value="Resolvase-like"/>
    <property type="match status" value="1"/>
</dbReference>
<feature type="region of interest" description="Disordered" evidence="1">
    <location>
        <begin position="129"/>
        <end position="166"/>
    </location>
</feature>
<evidence type="ECO:0000313" key="7">
    <source>
        <dbReference type="Proteomes" id="UP000048948"/>
    </source>
</evidence>
<evidence type="ECO:0000256" key="1">
    <source>
        <dbReference type="SAM" id="MobiDB-lite"/>
    </source>
</evidence>
<dbReference type="EMBL" id="CNGE01000757">
    <property type="protein sequence ID" value="CKT30090.1"/>
    <property type="molecule type" value="Genomic_DNA"/>
</dbReference>
<dbReference type="Proteomes" id="UP000050139">
    <property type="component" value="Unassembled WGS sequence"/>
</dbReference>
<reference evidence="6 9" key="4">
    <citation type="submission" date="2017-02" db="EMBL/GenBank/DDBJ databases">
        <title>Protein polymorphisms may explain contrasting epidemiological fitness of two variants of a multidrug-resistant Mycobacterium tuberculosis strain.</title>
        <authorList>
            <person name="Bigi M.M."/>
            <person name="Lopez B."/>
            <person name="Blanco F.C."/>
            <person name="Sasiain M.C."/>
            <person name="De La Barrera S."/>
            <person name="Ritacco V."/>
            <person name="Bigi F."/>
            <person name="Soria M.A."/>
        </authorList>
    </citation>
    <scope>NUCLEOTIDE SEQUENCE [LARGE SCALE GENOMIC DNA]</scope>
    <source>
        <strain evidence="6 9">6548</strain>
    </source>
</reference>
<feature type="domain" description="Resolvase/invertase-type recombinase catalytic" evidence="2">
    <location>
        <begin position="2"/>
        <end position="148"/>
    </location>
</feature>
<reference evidence="6 9" key="3">
    <citation type="submission" date="2016-04" db="EMBL/GenBank/DDBJ databases">
        <authorList>
            <person name="Bigi M."/>
            <person name="Bigi F."/>
            <person name="Soria M.A."/>
        </authorList>
    </citation>
    <scope>NUCLEOTIDE SEQUENCE [LARGE SCALE GENOMIC DNA]</scope>
    <source>
        <strain evidence="6 9">6548</strain>
    </source>
</reference>
<dbReference type="Pfam" id="PF07508">
    <property type="entry name" value="Recombinase"/>
    <property type="match status" value="1"/>
</dbReference>
<dbReference type="InterPro" id="IPR006119">
    <property type="entry name" value="Resolv_N"/>
</dbReference>
<evidence type="ECO:0000313" key="5">
    <source>
        <dbReference type="EMBL" id="CLV69322.1"/>
    </source>
</evidence>
<dbReference type="CDD" id="cd00338">
    <property type="entry name" value="Ser_Recombinase"/>
    <property type="match status" value="1"/>
</dbReference>
<reference evidence="4 7" key="1">
    <citation type="submission" date="2015-03" db="EMBL/GenBank/DDBJ databases">
        <authorList>
            <consortium name="Pathogen Informatics"/>
        </authorList>
    </citation>
    <scope>NUCLEOTIDE SEQUENCE [LARGE SCALE GENOMIC DNA]</scope>
    <source>
        <strain evidence="4 7">Bir 172</strain>
    </source>
</reference>
<evidence type="ECO:0000313" key="8">
    <source>
        <dbReference type="Proteomes" id="UP000050139"/>
    </source>
</evidence>
<gene>
    <name evidence="6" type="ORF">A4S10_03619</name>
    <name evidence="4" type="ORF">ERS027646_03311</name>
    <name evidence="5" type="ORF">ERS094118_00952</name>
</gene>
<accession>A0A0E9AS23</accession>
<evidence type="ECO:0000313" key="9">
    <source>
        <dbReference type="Proteomes" id="UP000189452"/>
    </source>
</evidence>
<dbReference type="InterPro" id="IPR050639">
    <property type="entry name" value="SSR_resolvase"/>
</dbReference>
<dbReference type="GO" id="GO:0000150">
    <property type="term" value="F:DNA strand exchange activity"/>
    <property type="evidence" value="ECO:0007669"/>
    <property type="project" value="InterPro"/>
</dbReference>
<dbReference type="InterPro" id="IPR036162">
    <property type="entry name" value="Resolvase-like_N_sf"/>
</dbReference>
<dbReference type="Pfam" id="PF00239">
    <property type="entry name" value="Resolvase"/>
    <property type="match status" value="1"/>
</dbReference>
<sequence>MRAAVYLRISEDRSGEQLGVARQREDCLKLCGQRKWVPVEYLDNDVSASTGKRRPAYEQMLADITAGKIAAVVAWDLDRLHRRPIELEAFMSLADEKRLALATVAGDVDLATPQGRLVARLKGSVAAHETEHKKARQRRAARQKAERGHPNWSKAFGYLPGPNGPEPDPRTAPLVKQAYADILAGASLGDVCRQWNDAGAFTITGRPWTTTTLSKFLRKPRNAGLRAYKGARYGPVDRDAIVGKAQWSPLVDEATFWAAQAVLDAPGRAPGRKSVRRHLLTGLAGCGKCGNHLAGSYRTDGQVVYVCKACHGVAILADNIEPILYHIVAERLAMPDAVDLLRREIHDAAEAETIRLELETLYGELDRLAVERAEGLLTARQVKISTDIVNAKITKLQARQQDQERLRVFDGIPLGTPQVAGMIAELSPDRFRAVLDVLAEVVVQPVGKSGRIFNPERVQVNWR</sequence>
<feature type="compositionally biased region" description="Basic residues" evidence="1">
    <location>
        <begin position="133"/>
        <end position="142"/>
    </location>
</feature>
<evidence type="ECO:0000313" key="4">
    <source>
        <dbReference type="EMBL" id="CKT30090.1"/>
    </source>
</evidence>
<evidence type="ECO:0000259" key="3">
    <source>
        <dbReference type="PROSITE" id="PS51737"/>
    </source>
</evidence>
<dbReference type="InterPro" id="IPR011109">
    <property type="entry name" value="DNA_bind_recombinase_dom"/>
</dbReference>
<proteinExistence type="predicted"/>
<evidence type="ECO:0000259" key="2">
    <source>
        <dbReference type="PROSITE" id="PS51736"/>
    </source>
</evidence>
<reference evidence="5 8" key="2">
    <citation type="submission" date="2015-03" db="EMBL/GenBank/DDBJ databases">
        <authorList>
            <consortium name="Pathogen Informatics"/>
            <person name="Murphy D."/>
        </authorList>
    </citation>
    <scope>NUCLEOTIDE SEQUENCE [LARGE SCALE GENOMIC DNA]</scope>
    <source>
        <strain evidence="5 8">0268S</strain>
    </source>
</reference>
<dbReference type="PROSITE" id="PS51737">
    <property type="entry name" value="RECOMBINASE_DNA_BIND"/>
    <property type="match status" value="1"/>
</dbReference>
<dbReference type="GO" id="GO:0003677">
    <property type="term" value="F:DNA binding"/>
    <property type="evidence" value="ECO:0007669"/>
    <property type="project" value="InterPro"/>
</dbReference>
<dbReference type="AlphaFoldDB" id="A0A0E9AS23"/>
<organism evidence="6 9">
    <name type="scientific">Mycobacterium tuberculosis</name>
    <dbReference type="NCBI Taxonomy" id="1773"/>
    <lineage>
        <taxon>Bacteria</taxon>
        <taxon>Bacillati</taxon>
        <taxon>Actinomycetota</taxon>
        <taxon>Actinomycetes</taxon>
        <taxon>Mycobacteriales</taxon>
        <taxon>Mycobacteriaceae</taxon>
        <taxon>Mycobacterium</taxon>
        <taxon>Mycobacterium tuberculosis complex</taxon>
    </lineage>
</organism>
<dbReference type="PANTHER" id="PTHR30461">
    <property type="entry name" value="DNA-INVERTASE FROM LAMBDOID PROPHAGE"/>
    <property type="match status" value="1"/>
</dbReference>
<dbReference type="EMBL" id="COPH01000005">
    <property type="protein sequence ID" value="CLV69322.1"/>
    <property type="molecule type" value="Genomic_DNA"/>
</dbReference>
<feature type="domain" description="Recombinase" evidence="3">
    <location>
        <begin position="155"/>
        <end position="269"/>
    </location>
</feature>
<dbReference type="Gene3D" id="3.40.50.1390">
    <property type="entry name" value="Resolvase, N-terminal catalytic domain"/>
    <property type="match status" value="1"/>
</dbReference>
<dbReference type="InterPro" id="IPR038109">
    <property type="entry name" value="DNA_bind_recomb_sf"/>
</dbReference>
<dbReference type="PROSITE" id="PS51736">
    <property type="entry name" value="RECOMBINASES_3"/>
    <property type="match status" value="1"/>
</dbReference>
<dbReference type="SMART" id="SM00857">
    <property type="entry name" value="Resolvase"/>
    <property type="match status" value="1"/>
</dbReference>
<evidence type="ECO:0000313" key="6">
    <source>
        <dbReference type="EMBL" id="OMH61428.1"/>
    </source>
</evidence>
<protein>
    <submittedName>
        <fullName evidence="4">PhiRv1 integrase</fullName>
    </submittedName>
</protein>
<dbReference type="PANTHER" id="PTHR30461:SF23">
    <property type="entry name" value="DNA RECOMBINASE-RELATED"/>
    <property type="match status" value="1"/>
</dbReference>
<dbReference type="EMBL" id="LWDQ01000001">
    <property type="protein sequence ID" value="OMH61428.1"/>
    <property type="molecule type" value="Genomic_DNA"/>
</dbReference>
<dbReference type="Proteomes" id="UP000189452">
    <property type="component" value="Chromosome"/>
</dbReference>
<dbReference type="Gene3D" id="3.90.1750.20">
    <property type="entry name" value="Putative Large Serine Recombinase, Chain B, Domain 2"/>
    <property type="match status" value="1"/>
</dbReference>